<dbReference type="AlphaFoldDB" id="A0A7S1BMI9"/>
<reference evidence="2" key="1">
    <citation type="submission" date="2021-01" db="EMBL/GenBank/DDBJ databases">
        <authorList>
            <person name="Corre E."/>
            <person name="Pelletier E."/>
            <person name="Niang G."/>
            <person name="Scheremetjew M."/>
            <person name="Finn R."/>
            <person name="Kale V."/>
            <person name="Holt S."/>
            <person name="Cochrane G."/>
            <person name="Meng A."/>
            <person name="Brown T."/>
            <person name="Cohen L."/>
        </authorList>
    </citation>
    <scope>NUCLEOTIDE SEQUENCE</scope>
    <source>
        <strain evidence="2">308</strain>
    </source>
</reference>
<accession>A0A7S1BMI9</accession>
<evidence type="ECO:0000313" key="2">
    <source>
        <dbReference type="EMBL" id="CAD8892233.1"/>
    </source>
</evidence>
<dbReference type="EMBL" id="HBFR01026947">
    <property type="protein sequence ID" value="CAD8892233.1"/>
    <property type="molecule type" value="Transcribed_RNA"/>
</dbReference>
<organism evidence="2">
    <name type="scientific">Corethron hystrix</name>
    <dbReference type="NCBI Taxonomy" id="216773"/>
    <lineage>
        <taxon>Eukaryota</taxon>
        <taxon>Sar</taxon>
        <taxon>Stramenopiles</taxon>
        <taxon>Ochrophyta</taxon>
        <taxon>Bacillariophyta</taxon>
        <taxon>Coscinodiscophyceae</taxon>
        <taxon>Corethrophycidae</taxon>
        <taxon>Corethrales</taxon>
        <taxon>Corethraceae</taxon>
        <taxon>Corethron</taxon>
    </lineage>
</organism>
<proteinExistence type="predicted"/>
<evidence type="ECO:0000256" key="1">
    <source>
        <dbReference type="SAM" id="MobiDB-lite"/>
    </source>
</evidence>
<protein>
    <submittedName>
        <fullName evidence="2">Uncharacterized protein</fullName>
    </submittedName>
</protein>
<name>A0A7S1BMI9_9STRA</name>
<sequence>MAETWCRCTRPISPGRLGPPPPSPAISVPSTSISRPAAPNNRRDKMEDVAPCCVADVEKLLAIAFDHFPLPTCRSIRLQYPTSHLRCMVLVDFHASLRRKCAVPVRKIQRNRSTSAPTRAIVT</sequence>
<feature type="region of interest" description="Disordered" evidence="1">
    <location>
        <begin position="13"/>
        <end position="43"/>
    </location>
</feature>
<gene>
    <name evidence="2" type="ORF">CHYS00102_LOCUS19439</name>
</gene>
<feature type="compositionally biased region" description="Low complexity" evidence="1">
    <location>
        <begin position="25"/>
        <end position="34"/>
    </location>
</feature>